<accession>A0A0A9BIV6</accession>
<dbReference type="EMBL" id="GBRH01236785">
    <property type="protein sequence ID" value="JAD61110.1"/>
    <property type="molecule type" value="Transcribed_RNA"/>
</dbReference>
<reference evidence="2" key="2">
    <citation type="journal article" date="2015" name="Data Brief">
        <title>Shoot transcriptome of the giant reed, Arundo donax.</title>
        <authorList>
            <person name="Barrero R.A."/>
            <person name="Guerrero F.D."/>
            <person name="Moolhuijzen P."/>
            <person name="Goolsby J.A."/>
            <person name="Tidwell J."/>
            <person name="Bellgard S.E."/>
            <person name="Bellgard M.I."/>
        </authorList>
    </citation>
    <scope>NUCLEOTIDE SEQUENCE</scope>
    <source>
        <tissue evidence="2">Shoot tissue taken approximately 20 cm above the soil surface</tissue>
    </source>
</reference>
<evidence type="ECO:0000256" key="1">
    <source>
        <dbReference type="SAM" id="MobiDB-lite"/>
    </source>
</evidence>
<dbReference type="AlphaFoldDB" id="A0A0A9BIV6"/>
<evidence type="ECO:0000313" key="2">
    <source>
        <dbReference type="EMBL" id="JAD61110.1"/>
    </source>
</evidence>
<organism evidence="2">
    <name type="scientific">Arundo donax</name>
    <name type="common">Giant reed</name>
    <name type="synonym">Donax arundinaceus</name>
    <dbReference type="NCBI Taxonomy" id="35708"/>
    <lineage>
        <taxon>Eukaryota</taxon>
        <taxon>Viridiplantae</taxon>
        <taxon>Streptophyta</taxon>
        <taxon>Embryophyta</taxon>
        <taxon>Tracheophyta</taxon>
        <taxon>Spermatophyta</taxon>
        <taxon>Magnoliopsida</taxon>
        <taxon>Liliopsida</taxon>
        <taxon>Poales</taxon>
        <taxon>Poaceae</taxon>
        <taxon>PACMAD clade</taxon>
        <taxon>Arundinoideae</taxon>
        <taxon>Arundineae</taxon>
        <taxon>Arundo</taxon>
    </lineage>
</organism>
<sequence>MAAARLEGAYSGRPRAVDATSSKG</sequence>
<proteinExistence type="predicted"/>
<name>A0A0A9BIV6_ARUDO</name>
<protein>
    <submittedName>
        <fullName evidence="2">Uncharacterized protein</fullName>
    </submittedName>
</protein>
<feature type="region of interest" description="Disordered" evidence="1">
    <location>
        <begin position="1"/>
        <end position="24"/>
    </location>
</feature>
<reference evidence="2" key="1">
    <citation type="submission" date="2014-09" db="EMBL/GenBank/DDBJ databases">
        <authorList>
            <person name="Magalhaes I.L.F."/>
            <person name="Oliveira U."/>
            <person name="Santos F.R."/>
            <person name="Vidigal T.H.D.A."/>
            <person name="Brescovit A.D."/>
            <person name="Santos A.J."/>
        </authorList>
    </citation>
    <scope>NUCLEOTIDE SEQUENCE</scope>
    <source>
        <tissue evidence="2">Shoot tissue taken approximately 20 cm above the soil surface</tissue>
    </source>
</reference>